<dbReference type="Proteomes" id="UP000314294">
    <property type="component" value="Unassembled WGS sequence"/>
</dbReference>
<proteinExistence type="predicted"/>
<dbReference type="EMBL" id="SRLO01000045">
    <property type="protein sequence ID" value="TNN81674.1"/>
    <property type="molecule type" value="Genomic_DNA"/>
</dbReference>
<evidence type="ECO:0000256" key="1">
    <source>
        <dbReference type="SAM" id="MobiDB-lite"/>
    </source>
</evidence>
<organism evidence="2 3">
    <name type="scientific">Liparis tanakae</name>
    <name type="common">Tanaka's snailfish</name>
    <dbReference type="NCBI Taxonomy" id="230148"/>
    <lineage>
        <taxon>Eukaryota</taxon>
        <taxon>Metazoa</taxon>
        <taxon>Chordata</taxon>
        <taxon>Craniata</taxon>
        <taxon>Vertebrata</taxon>
        <taxon>Euteleostomi</taxon>
        <taxon>Actinopterygii</taxon>
        <taxon>Neopterygii</taxon>
        <taxon>Teleostei</taxon>
        <taxon>Neoteleostei</taxon>
        <taxon>Acanthomorphata</taxon>
        <taxon>Eupercaria</taxon>
        <taxon>Perciformes</taxon>
        <taxon>Cottioidei</taxon>
        <taxon>Cottales</taxon>
        <taxon>Liparidae</taxon>
        <taxon>Liparis</taxon>
    </lineage>
</organism>
<evidence type="ECO:0000313" key="2">
    <source>
        <dbReference type="EMBL" id="TNN81674.1"/>
    </source>
</evidence>
<keyword evidence="3" id="KW-1185">Reference proteome</keyword>
<feature type="compositionally biased region" description="Polar residues" evidence="1">
    <location>
        <begin position="11"/>
        <end position="21"/>
    </location>
</feature>
<name>A0A4Z2IVU6_9TELE</name>
<sequence length="237" mass="26417">MSEPGWRWRSPSLQQGSGNTRGTIVMRRRRVETDVKTKDRMEIYRKGIGDEKRLDKDRESKQNIRLTINRHVHIEGERRVAAVTPRVHRAHIGPSVLVLDQWQFGHRVCVCFLALHVNAARCCPGYLDGIARINSGSQPHGAQLRDGCSGENARVETAVLHSGNKEQGENPGILEVRVSQSRGGLGGTTGELLAFAGRENQFPFIQKKAAFGHFNKLFPVALVPARVLIGFRAAEER</sequence>
<feature type="region of interest" description="Disordered" evidence="1">
    <location>
        <begin position="1"/>
        <end position="21"/>
    </location>
</feature>
<protein>
    <submittedName>
        <fullName evidence="2">Uncharacterized protein</fullName>
    </submittedName>
</protein>
<reference evidence="2 3" key="1">
    <citation type="submission" date="2019-03" db="EMBL/GenBank/DDBJ databases">
        <title>First draft genome of Liparis tanakae, snailfish: a comprehensive survey of snailfish specific genes.</title>
        <authorList>
            <person name="Kim W."/>
            <person name="Song I."/>
            <person name="Jeong J.-H."/>
            <person name="Kim D."/>
            <person name="Kim S."/>
            <person name="Ryu S."/>
            <person name="Song J.Y."/>
            <person name="Lee S.K."/>
        </authorList>
    </citation>
    <scope>NUCLEOTIDE SEQUENCE [LARGE SCALE GENOMIC DNA]</scope>
    <source>
        <tissue evidence="2">Muscle</tissue>
    </source>
</reference>
<gene>
    <name evidence="2" type="ORF">EYF80_008120</name>
</gene>
<evidence type="ECO:0000313" key="3">
    <source>
        <dbReference type="Proteomes" id="UP000314294"/>
    </source>
</evidence>
<dbReference type="AlphaFoldDB" id="A0A4Z2IVU6"/>
<accession>A0A4Z2IVU6</accession>
<comment type="caution">
    <text evidence="2">The sequence shown here is derived from an EMBL/GenBank/DDBJ whole genome shotgun (WGS) entry which is preliminary data.</text>
</comment>